<dbReference type="Gene3D" id="3.40.30.10">
    <property type="entry name" value="Glutaredoxin"/>
    <property type="match status" value="1"/>
</dbReference>
<accession>A0A7G9S8N6</accession>
<name>A0A7G9S8N6_9SPHN</name>
<evidence type="ECO:0000313" key="3">
    <source>
        <dbReference type="Proteomes" id="UP000515955"/>
    </source>
</evidence>
<dbReference type="InterPro" id="IPR036249">
    <property type="entry name" value="Thioredoxin-like_sf"/>
</dbReference>
<keyword evidence="2" id="KW-0808">Transferase</keyword>
<feature type="domain" description="GST N-terminal" evidence="1">
    <location>
        <begin position="19"/>
        <end position="81"/>
    </location>
</feature>
<dbReference type="AlphaFoldDB" id="A0A7G9S8N6"/>
<evidence type="ECO:0000259" key="1">
    <source>
        <dbReference type="Pfam" id="PF13417"/>
    </source>
</evidence>
<evidence type="ECO:0000313" key="2">
    <source>
        <dbReference type="EMBL" id="QNN64211.1"/>
    </source>
</evidence>
<dbReference type="Pfam" id="PF13417">
    <property type="entry name" value="GST_N_3"/>
    <property type="match status" value="1"/>
</dbReference>
<dbReference type="Proteomes" id="UP000515955">
    <property type="component" value="Chromosome"/>
</dbReference>
<sequence>MTVPKTATLTRMVLPTHECPFGTRAKAMLEDAGYQIDERILSSREEVEAFKEERGLTTTPLVEIGGKEIGGSAELKQYLVEHGALAN</sequence>
<protein>
    <submittedName>
        <fullName evidence="2">Glutathione S-transferase N-terminal domain-containing protein</fullName>
    </submittedName>
</protein>
<dbReference type="GO" id="GO:0016740">
    <property type="term" value="F:transferase activity"/>
    <property type="evidence" value="ECO:0007669"/>
    <property type="project" value="UniProtKB-KW"/>
</dbReference>
<keyword evidence="3" id="KW-1185">Reference proteome</keyword>
<dbReference type="EMBL" id="CP060717">
    <property type="protein sequence ID" value="QNN64211.1"/>
    <property type="molecule type" value="Genomic_DNA"/>
</dbReference>
<reference evidence="2 3" key="1">
    <citation type="submission" date="2020-08" db="EMBL/GenBank/DDBJ databases">
        <title>Genome sequence of Sphingomonas rhizophila KACC 19189T.</title>
        <authorList>
            <person name="Hyun D.-W."/>
            <person name="Bae J.-W."/>
        </authorList>
    </citation>
    <scope>NUCLEOTIDE SEQUENCE [LARGE SCALE GENOMIC DNA]</scope>
    <source>
        <strain evidence="2 3">KACC 19189</strain>
    </source>
</reference>
<dbReference type="InterPro" id="IPR004045">
    <property type="entry name" value="Glutathione_S-Trfase_N"/>
</dbReference>
<gene>
    <name evidence="2" type="ORF">H9L12_07465</name>
</gene>
<organism evidence="2 3">
    <name type="scientific">Sphingomonas rhizophila</name>
    <dbReference type="NCBI Taxonomy" id="2071607"/>
    <lineage>
        <taxon>Bacteria</taxon>
        <taxon>Pseudomonadati</taxon>
        <taxon>Pseudomonadota</taxon>
        <taxon>Alphaproteobacteria</taxon>
        <taxon>Sphingomonadales</taxon>
        <taxon>Sphingomonadaceae</taxon>
        <taxon>Sphingomonas</taxon>
    </lineage>
</organism>
<proteinExistence type="predicted"/>
<dbReference type="PROSITE" id="PS51354">
    <property type="entry name" value="GLUTAREDOXIN_2"/>
    <property type="match status" value="1"/>
</dbReference>
<dbReference type="SUPFAM" id="SSF52833">
    <property type="entry name" value="Thioredoxin-like"/>
    <property type="match status" value="1"/>
</dbReference>
<dbReference type="KEGG" id="srhi:H9L12_07465"/>